<proteinExistence type="predicted"/>
<feature type="transmembrane region" description="Helical" evidence="7">
    <location>
        <begin position="20"/>
        <end position="44"/>
    </location>
</feature>
<dbReference type="PROSITE" id="PS00409">
    <property type="entry name" value="PROKAR_NTER_METHYL"/>
    <property type="match status" value="1"/>
</dbReference>
<dbReference type="InterPro" id="IPR045584">
    <property type="entry name" value="Pilin-like"/>
</dbReference>
<dbReference type="InterPro" id="IPR013545">
    <property type="entry name" value="T2SS_protein-GspG_C"/>
</dbReference>
<dbReference type="Pfam" id="PF08334">
    <property type="entry name" value="T2SSG"/>
    <property type="match status" value="1"/>
</dbReference>
<evidence type="ECO:0000256" key="3">
    <source>
        <dbReference type="ARBA" id="ARBA00022692"/>
    </source>
</evidence>
<keyword evidence="3 7" id="KW-0812">Transmembrane</keyword>
<organism evidence="9 10">
    <name type="scientific">Candidatus Curtissbacteria bacterium GW2011_GWA1_40_16</name>
    <dbReference type="NCBI Taxonomy" id="1618405"/>
    <lineage>
        <taxon>Bacteria</taxon>
        <taxon>Candidatus Curtissiibacteriota</taxon>
    </lineage>
</organism>
<dbReference type="EMBL" id="LBYI01000005">
    <property type="protein sequence ID" value="KKR50872.1"/>
    <property type="molecule type" value="Genomic_DNA"/>
</dbReference>
<accession>A0A0G0UKW3</accession>
<dbReference type="Gene3D" id="3.30.700.10">
    <property type="entry name" value="Glycoprotein, Type 4 Pilin"/>
    <property type="match status" value="1"/>
</dbReference>
<dbReference type="PANTHER" id="PTHR30093">
    <property type="entry name" value="GENERAL SECRETION PATHWAY PROTEIN G"/>
    <property type="match status" value="1"/>
</dbReference>
<dbReference type="GO" id="GO:0015628">
    <property type="term" value="P:protein secretion by the type II secretion system"/>
    <property type="evidence" value="ECO:0007669"/>
    <property type="project" value="InterPro"/>
</dbReference>
<evidence type="ECO:0000256" key="6">
    <source>
        <dbReference type="SAM" id="MobiDB-lite"/>
    </source>
</evidence>
<dbReference type="NCBIfam" id="TIGR02532">
    <property type="entry name" value="IV_pilin_GFxxxE"/>
    <property type="match status" value="1"/>
</dbReference>
<dbReference type="Proteomes" id="UP000034531">
    <property type="component" value="Unassembled WGS sequence"/>
</dbReference>
<dbReference type="PANTHER" id="PTHR30093:SF44">
    <property type="entry name" value="TYPE II SECRETION SYSTEM CORE PROTEIN G"/>
    <property type="match status" value="1"/>
</dbReference>
<dbReference type="SUPFAM" id="SSF54523">
    <property type="entry name" value="Pili subunits"/>
    <property type="match status" value="1"/>
</dbReference>
<feature type="domain" description="Type II secretion system protein GspG C-terminal" evidence="8">
    <location>
        <begin position="45"/>
        <end position="136"/>
    </location>
</feature>
<dbReference type="AlphaFoldDB" id="A0A0G0UKW3"/>
<dbReference type="GO" id="GO:0016020">
    <property type="term" value="C:membrane"/>
    <property type="evidence" value="ECO:0007669"/>
    <property type="project" value="UniProtKB-SubCell"/>
</dbReference>
<evidence type="ECO:0000313" key="10">
    <source>
        <dbReference type="Proteomes" id="UP000034531"/>
    </source>
</evidence>
<comment type="caution">
    <text evidence="9">The sequence shown here is derived from an EMBL/GenBank/DDBJ whole genome shotgun (WGS) entry which is preliminary data.</text>
</comment>
<evidence type="ECO:0000256" key="7">
    <source>
        <dbReference type="SAM" id="Phobius"/>
    </source>
</evidence>
<sequence length="177" mass="19228">MPSARSLLSKIYHLKSGFTLIELLVVISIIAILISAAMVSFSVAQTKGRDGKRKADLKGIQQALEQYYQANGHYPVTSGGKMQCNTTTDTTTVTSWGGTFICGGTTYMKPVPKDPAFDPSSNKDYYYDSAGSNSYKLSATVENKNDSENTDNPNYSLNPTLPCDPTVNGRTYCVINP</sequence>
<evidence type="ECO:0000256" key="1">
    <source>
        <dbReference type="ARBA" id="ARBA00004167"/>
    </source>
</evidence>
<keyword evidence="5 7" id="KW-0472">Membrane</keyword>
<reference evidence="9 10" key="1">
    <citation type="journal article" date="2015" name="Nature">
        <title>rRNA introns, odd ribosomes, and small enigmatic genomes across a large radiation of phyla.</title>
        <authorList>
            <person name="Brown C.T."/>
            <person name="Hug L.A."/>
            <person name="Thomas B.C."/>
            <person name="Sharon I."/>
            <person name="Castelle C.J."/>
            <person name="Singh A."/>
            <person name="Wilkins M.J."/>
            <person name="Williams K.H."/>
            <person name="Banfield J.F."/>
        </authorList>
    </citation>
    <scope>NUCLEOTIDE SEQUENCE [LARGE SCALE GENOMIC DNA]</scope>
</reference>
<protein>
    <submittedName>
        <fullName evidence="9">Fimbrial protein pilin</fullName>
    </submittedName>
</protein>
<evidence type="ECO:0000313" key="9">
    <source>
        <dbReference type="EMBL" id="KKR50872.1"/>
    </source>
</evidence>
<comment type="subcellular location">
    <subcellularLocation>
        <location evidence="1">Membrane</location>
        <topology evidence="1">Single-pass membrane protein</topology>
    </subcellularLocation>
</comment>
<keyword evidence="2" id="KW-0488">Methylation</keyword>
<feature type="region of interest" description="Disordered" evidence="6">
    <location>
        <begin position="140"/>
        <end position="160"/>
    </location>
</feature>
<evidence type="ECO:0000256" key="4">
    <source>
        <dbReference type="ARBA" id="ARBA00022989"/>
    </source>
</evidence>
<dbReference type="InterPro" id="IPR012902">
    <property type="entry name" value="N_methyl_site"/>
</dbReference>
<feature type="compositionally biased region" description="Polar residues" evidence="6">
    <location>
        <begin position="150"/>
        <end position="159"/>
    </location>
</feature>
<dbReference type="GO" id="GO:0015627">
    <property type="term" value="C:type II protein secretion system complex"/>
    <property type="evidence" value="ECO:0007669"/>
    <property type="project" value="InterPro"/>
</dbReference>
<evidence type="ECO:0000259" key="8">
    <source>
        <dbReference type="Pfam" id="PF08334"/>
    </source>
</evidence>
<evidence type="ECO:0000256" key="5">
    <source>
        <dbReference type="ARBA" id="ARBA00023136"/>
    </source>
</evidence>
<dbReference type="PRINTS" id="PR00813">
    <property type="entry name" value="BCTERIALGSPG"/>
</dbReference>
<gene>
    <name evidence="9" type="ORF">UT84_C0005G0018</name>
</gene>
<dbReference type="Pfam" id="PF07963">
    <property type="entry name" value="N_methyl"/>
    <property type="match status" value="1"/>
</dbReference>
<evidence type="ECO:0000256" key="2">
    <source>
        <dbReference type="ARBA" id="ARBA00022481"/>
    </source>
</evidence>
<keyword evidence="4 7" id="KW-1133">Transmembrane helix</keyword>
<name>A0A0G0UKW3_9BACT</name>
<dbReference type="InterPro" id="IPR000983">
    <property type="entry name" value="Bac_GSPG_pilin"/>
</dbReference>